<gene>
    <name evidence="2" type="ORF">LIER_35139</name>
</gene>
<dbReference type="EMBL" id="BAABME010015182">
    <property type="protein sequence ID" value="GAA0139817.1"/>
    <property type="molecule type" value="Genomic_DNA"/>
</dbReference>
<keyword evidence="3" id="KW-1185">Reference proteome</keyword>
<feature type="region of interest" description="Disordered" evidence="1">
    <location>
        <begin position="70"/>
        <end position="89"/>
    </location>
</feature>
<dbReference type="Proteomes" id="UP001454036">
    <property type="component" value="Unassembled WGS sequence"/>
</dbReference>
<dbReference type="AlphaFoldDB" id="A0AAV3NLJ8"/>
<reference evidence="2 3" key="1">
    <citation type="submission" date="2024-01" db="EMBL/GenBank/DDBJ databases">
        <title>The complete chloroplast genome sequence of Lithospermum erythrorhizon: insights into the phylogenetic relationship among Boraginaceae species and the maternal lineages of purple gromwells.</title>
        <authorList>
            <person name="Okada T."/>
            <person name="Watanabe K."/>
        </authorList>
    </citation>
    <scope>NUCLEOTIDE SEQUENCE [LARGE SCALE GENOMIC DNA]</scope>
</reference>
<protein>
    <submittedName>
        <fullName evidence="2">Uncharacterized protein</fullName>
    </submittedName>
</protein>
<name>A0AAV3NLJ8_LITER</name>
<proteinExistence type="predicted"/>
<evidence type="ECO:0000313" key="2">
    <source>
        <dbReference type="EMBL" id="GAA0139817.1"/>
    </source>
</evidence>
<comment type="caution">
    <text evidence="2">The sequence shown here is derived from an EMBL/GenBank/DDBJ whole genome shotgun (WGS) entry which is preliminary data.</text>
</comment>
<sequence length="89" mass="10614">MEGDYLVEDRFKIISCPRLFMWNNKLYAKWEIYEYFEDEMDEVWKENDLIVAPLPPRGWKPRSGKPLTIPMCEPQPTYAGHPPAPPHRH</sequence>
<accession>A0AAV3NLJ8</accession>
<evidence type="ECO:0000256" key="1">
    <source>
        <dbReference type="SAM" id="MobiDB-lite"/>
    </source>
</evidence>
<evidence type="ECO:0000313" key="3">
    <source>
        <dbReference type="Proteomes" id="UP001454036"/>
    </source>
</evidence>
<organism evidence="2 3">
    <name type="scientific">Lithospermum erythrorhizon</name>
    <name type="common">Purple gromwell</name>
    <name type="synonym">Lithospermum officinale var. erythrorhizon</name>
    <dbReference type="NCBI Taxonomy" id="34254"/>
    <lineage>
        <taxon>Eukaryota</taxon>
        <taxon>Viridiplantae</taxon>
        <taxon>Streptophyta</taxon>
        <taxon>Embryophyta</taxon>
        <taxon>Tracheophyta</taxon>
        <taxon>Spermatophyta</taxon>
        <taxon>Magnoliopsida</taxon>
        <taxon>eudicotyledons</taxon>
        <taxon>Gunneridae</taxon>
        <taxon>Pentapetalae</taxon>
        <taxon>asterids</taxon>
        <taxon>lamiids</taxon>
        <taxon>Boraginales</taxon>
        <taxon>Boraginaceae</taxon>
        <taxon>Boraginoideae</taxon>
        <taxon>Lithospermeae</taxon>
        <taxon>Lithospermum</taxon>
    </lineage>
</organism>